<dbReference type="Gene3D" id="3.40.50.150">
    <property type="entry name" value="Vaccinia Virus protein VP39"/>
    <property type="match status" value="1"/>
</dbReference>
<dbReference type="PROSITE" id="PS01231">
    <property type="entry name" value="TRMA_2"/>
    <property type="match status" value="1"/>
</dbReference>
<dbReference type="GO" id="GO:0070475">
    <property type="term" value="P:rRNA base methylation"/>
    <property type="evidence" value="ECO:0007669"/>
    <property type="project" value="TreeGrafter"/>
</dbReference>
<dbReference type="Pfam" id="PF01938">
    <property type="entry name" value="TRAM"/>
    <property type="match status" value="1"/>
</dbReference>
<dbReference type="Pfam" id="PF05958">
    <property type="entry name" value="tRNA_U5-meth_tr"/>
    <property type="match status" value="1"/>
</dbReference>
<evidence type="ECO:0000313" key="7">
    <source>
        <dbReference type="EMBL" id="OUZ19305.1"/>
    </source>
</evidence>
<feature type="binding site" evidence="4">
    <location>
        <position position="316"/>
    </location>
    <ligand>
        <name>S-adenosyl-L-methionine</name>
        <dbReference type="ChEBI" id="CHEBI:59789"/>
    </ligand>
</feature>
<dbReference type="NCBIfam" id="TIGR00479">
    <property type="entry name" value="rumA"/>
    <property type="match status" value="1"/>
</dbReference>
<protein>
    <submittedName>
        <fullName evidence="7">23S rRNA (Uracil-5-)-methyltransferase RumA</fullName>
    </submittedName>
</protein>
<dbReference type="Proteomes" id="UP000196503">
    <property type="component" value="Unassembled WGS sequence"/>
</dbReference>
<dbReference type="SUPFAM" id="SSF50249">
    <property type="entry name" value="Nucleic acid-binding proteins"/>
    <property type="match status" value="1"/>
</dbReference>
<organism evidence="7 8">
    <name type="scientific">Enterococcus cecorum</name>
    <dbReference type="NCBI Taxonomy" id="44008"/>
    <lineage>
        <taxon>Bacteria</taxon>
        <taxon>Bacillati</taxon>
        <taxon>Bacillota</taxon>
        <taxon>Bacilli</taxon>
        <taxon>Lactobacillales</taxon>
        <taxon>Enterococcaceae</taxon>
        <taxon>Enterococcus</taxon>
    </lineage>
</organism>
<dbReference type="EMBL" id="NIBL01000001">
    <property type="protein sequence ID" value="OUZ19305.1"/>
    <property type="molecule type" value="Genomic_DNA"/>
</dbReference>
<dbReference type="InterPro" id="IPR029063">
    <property type="entry name" value="SAM-dependent_MTases_sf"/>
</dbReference>
<dbReference type="InterPro" id="IPR010280">
    <property type="entry name" value="U5_MeTrfase_fam"/>
</dbReference>
<dbReference type="AlphaFoldDB" id="A0A200I4T1"/>
<evidence type="ECO:0000259" key="6">
    <source>
        <dbReference type="PROSITE" id="PS50926"/>
    </source>
</evidence>
<dbReference type="RefSeq" id="WP_087663062.1">
    <property type="nucleotide sequence ID" value="NZ_NIBL01000001.1"/>
</dbReference>
<comment type="similarity">
    <text evidence="4">Belongs to the class I-like SAM-binding methyltransferase superfamily. RNA M5U methyltransferase family.</text>
</comment>
<proteinExistence type="inferred from homology"/>
<dbReference type="GO" id="GO:0070041">
    <property type="term" value="F:rRNA (uridine-C5-)-methyltransferase activity"/>
    <property type="evidence" value="ECO:0007669"/>
    <property type="project" value="TreeGrafter"/>
</dbReference>
<evidence type="ECO:0000256" key="3">
    <source>
        <dbReference type="ARBA" id="ARBA00022691"/>
    </source>
</evidence>
<dbReference type="FunFam" id="2.40.50.1070:FF:000003">
    <property type="entry name" value="23S rRNA (Uracil-5-)-methyltransferase RumA"/>
    <property type="match status" value="1"/>
</dbReference>
<reference evidence="7 8" key="1">
    <citation type="submission" date="2017-05" db="EMBL/GenBank/DDBJ databases">
        <title>The Genome Sequence of Enterococcus faecium 2D5_DIV0622.</title>
        <authorList>
            <consortium name="The Broad Institute Genomics Platform"/>
            <consortium name="The Broad Institute Genomic Center for Infectious Diseases"/>
            <person name="Earl A."/>
            <person name="Manson A."/>
            <person name="Schwartman J."/>
            <person name="Gilmore M."/>
            <person name="Abouelleil A."/>
            <person name="Cao P."/>
            <person name="Chapman S."/>
            <person name="Cusick C."/>
            <person name="Shea T."/>
            <person name="Young S."/>
            <person name="Neafsey D."/>
            <person name="Nusbaum C."/>
            <person name="Birren B."/>
        </authorList>
    </citation>
    <scope>NUCLEOTIDE SEQUENCE [LARGE SCALE GENOMIC DNA]</scope>
    <source>
        <strain evidence="7 8">2D5_DIV0622</strain>
    </source>
</reference>
<dbReference type="FunFam" id="3.40.50.150:FF:000009">
    <property type="entry name" value="23S rRNA (Uracil(1939)-C(5))-methyltransferase RlmD"/>
    <property type="match status" value="1"/>
</dbReference>
<feature type="binding site" evidence="4">
    <location>
        <position position="287"/>
    </location>
    <ligand>
        <name>S-adenosyl-L-methionine</name>
        <dbReference type="ChEBI" id="CHEBI:59789"/>
    </ligand>
</feature>
<dbReference type="PANTHER" id="PTHR11061:SF30">
    <property type="entry name" value="TRNA (URACIL(54)-C(5))-METHYLTRANSFERASE"/>
    <property type="match status" value="1"/>
</dbReference>
<keyword evidence="1 4" id="KW-0489">Methyltransferase</keyword>
<feature type="binding site" evidence="4">
    <location>
        <position position="385"/>
    </location>
    <ligand>
        <name>S-adenosyl-L-methionine</name>
        <dbReference type="ChEBI" id="CHEBI:59789"/>
    </ligand>
</feature>
<keyword evidence="2 4" id="KW-0808">Transferase</keyword>
<feature type="active site" evidence="5">
    <location>
        <position position="412"/>
    </location>
</feature>
<evidence type="ECO:0000256" key="4">
    <source>
        <dbReference type="PROSITE-ProRule" id="PRU01024"/>
    </source>
</evidence>
<dbReference type="SUPFAM" id="SSF53335">
    <property type="entry name" value="S-adenosyl-L-methionine-dependent methyltransferases"/>
    <property type="match status" value="1"/>
</dbReference>
<evidence type="ECO:0000256" key="5">
    <source>
        <dbReference type="PROSITE-ProRule" id="PRU10015"/>
    </source>
</evidence>
<feature type="active site" description="Nucleophile" evidence="4">
    <location>
        <position position="412"/>
    </location>
</feature>
<accession>A0A200I4T1</accession>
<dbReference type="Gene3D" id="2.40.50.1070">
    <property type="match status" value="1"/>
</dbReference>
<dbReference type="PROSITE" id="PS01230">
    <property type="entry name" value="TRMA_1"/>
    <property type="match status" value="1"/>
</dbReference>
<dbReference type="PROSITE" id="PS51687">
    <property type="entry name" value="SAM_MT_RNA_M5U"/>
    <property type="match status" value="1"/>
</dbReference>
<evidence type="ECO:0000256" key="1">
    <source>
        <dbReference type="ARBA" id="ARBA00022603"/>
    </source>
</evidence>
<dbReference type="InterPro" id="IPR030391">
    <property type="entry name" value="MeTrfase_TrmA_CS"/>
</dbReference>
<keyword evidence="3 4" id="KW-0949">S-adenosyl-L-methionine</keyword>
<comment type="caution">
    <text evidence="7">The sequence shown here is derived from an EMBL/GenBank/DDBJ whole genome shotgun (WGS) entry which is preliminary data.</text>
</comment>
<name>A0A200I4T1_9ENTE</name>
<dbReference type="PROSITE" id="PS50926">
    <property type="entry name" value="TRAM"/>
    <property type="match status" value="1"/>
</dbReference>
<dbReference type="PANTHER" id="PTHR11061">
    <property type="entry name" value="RNA M5U METHYLTRANSFERASE"/>
    <property type="match status" value="1"/>
</dbReference>
<feature type="binding site" evidence="4">
    <location>
        <position position="337"/>
    </location>
    <ligand>
        <name>S-adenosyl-L-methionine</name>
        <dbReference type="ChEBI" id="CHEBI:59789"/>
    </ligand>
</feature>
<dbReference type="InterPro" id="IPR012340">
    <property type="entry name" value="NA-bd_OB-fold"/>
</dbReference>
<dbReference type="CDD" id="cd02440">
    <property type="entry name" value="AdoMet_MTases"/>
    <property type="match status" value="1"/>
</dbReference>
<evidence type="ECO:0000313" key="8">
    <source>
        <dbReference type="Proteomes" id="UP000196503"/>
    </source>
</evidence>
<evidence type="ECO:0000256" key="2">
    <source>
        <dbReference type="ARBA" id="ARBA00022679"/>
    </source>
</evidence>
<dbReference type="InterPro" id="IPR030390">
    <property type="entry name" value="MeTrfase_TrmA_AS"/>
</dbReference>
<feature type="domain" description="TRAM" evidence="6">
    <location>
        <begin position="5"/>
        <end position="63"/>
    </location>
</feature>
<dbReference type="InterPro" id="IPR002792">
    <property type="entry name" value="TRAM_dom"/>
</dbReference>
<gene>
    <name evidence="7" type="ORF">A5869_000954</name>
</gene>
<sequence length="457" mass="51616">MKTYPVTKNQELTVDIIDLTHEGMGIAKVEGYPLFIENALPGETVEVHVLKVGNKFGFAKVKNFIKKSAHRVENADEKLIRTGIAPLTHLSYDQQLIFKQEQVANVMKKVAKMPEVPVLPTIGMTDPTGYRNKAQIPVRRVDNQLQTGFYRKNSHDLVPIEHFYIQDPAIDAAIIQIRDILRRFHVKPYNEETNEGFLRHLIIRKGHYTDEMMVVFVTRKEKFFQVDQILAQITQALPNVVTIVQNINEDKTNVILGKQEKVLFGPGYINDQLLGKTYHISAKSFYQVNTLQAEKLYQTAYDFAQLSPEDVIIDAYSGIGTIGLSVADKVKHVYGMEVVEEAVQDAIANAKLNGFTNTTYVTGSAEKVMAQWVKEGIQPDVIFVDPPRKGLTSSFIEASCQMNPEKIVYVSCNPATMARDLVHFAQLGYQAQQVQPVDLFPMTNHVETVCLMSRKEK</sequence>
<dbReference type="Gene3D" id="2.40.50.140">
    <property type="entry name" value="Nucleic acid-binding proteins"/>
    <property type="match status" value="1"/>
</dbReference>